<dbReference type="SUPFAM" id="SSF52540">
    <property type="entry name" value="P-loop containing nucleoside triphosphate hydrolases"/>
    <property type="match status" value="1"/>
</dbReference>
<evidence type="ECO:0000259" key="1">
    <source>
        <dbReference type="Pfam" id="PF00485"/>
    </source>
</evidence>
<evidence type="ECO:0000313" key="2">
    <source>
        <dbReference type="EMBL" id="GAC48588.1"/>
    </source>
</evidence>
<reference evidence="2 3" key="1">
    <citation type="submission" date="2012-12" db="EMBL/GenBank/DDBJ databases">
        <title>Whole genome shotgun sequence of Gordonia aichiensis NBRC 108223.</title>
        <authorList>
            <person name="Isaki-Nakamura S."/>
            <person name="Hosoyama A."/>
            <person name="Tsuchikane K."/>
            <person name="Ando Y."/>
            <person name="Baba S."/>
            <person name="Ohji S."/>
            <person name="Hamada M."/>
            <person name="Tamura T."/>
            <person name="Yamazoe A."/>
            <person name="Yamazaki S."/>
            <person name="Fujita N."/>
        </authorList>
    </citation>
    <scope>NUCLEOTIDE SEQUENCE [LARGE SCALE GENOMIC DNA]</scope>
    <source>
        <strain evidence="2 3">NBRC 108223</strain>
    </source>
</reference>
<dbReference type="GO" id="GO:0005524">
    <property type="term" value="F:ATP binding"/>
    <property type="evidence" value="ECO:0007669"/>
    <property type="project" value="InterPro"/>
</dbReference>
<sequence length="219" mass="23748">MGATRIVWVMVIDELVREILDLATGRSRVVVGFTGPPGAGKTTVARRATRELADRVGAAHAGYLPMDGFHLATPMLHLLGRTERRGAPDTFDVDGFIATLRRAATPGTEVYTPDFDHTLGEPIAASSLIADTARIVVVEGNYLGFNGSWAPVRGLLDRLWFVDLPDAIRHERLLARHVATGRSVDDALAWIRTVDDPNAALIRTTRDRCDGTLDATVIG</sequence>
<dbReference type="EMBL" id="BANR01000006">
    <property type="protein sequence ID" value="GAC48588.1"/>
    <property type="molecule type" value="Genomic_DNA"/>
</dbReference>
<dbReference type="InterPro" id="IPR027417">
    <property type="entry name" value="P-loop_NTPase"/>
</dbReference>
<name>L7KLL0_9ACTN</name>
<proteinExistence type="predicted"/>
<comment type="caution">
    <text evidence="2">The sequence shown here is derived from an EMBL/GenBank/DDBJ whole genome shotgun (WGS) entry which is preliminary data.</text>
</comment>
<gene>
    <name evidence="2" type="ORF">GOACH_06_00850</name>
</gene>
<dbReference type="InterPro" id="IPR006083">
    <property type="entry name" value="PRK/URK"/>
</dbReference>
<evidence type="ECO:0000313" key="3">
    <source>
        <dbReference type="Proteomes" id="UP000010988"/>
    </source>
</evidence>
<dbReference type="STRING" id="1220583.GOACH_06_00850"/>
<dbReference type="Proteomes" id="UP000010988">
    <property type="component" value="Unassembled WGS sequence"/>
</dbReference>
<keyword evidence="3" id="KW-1185">Reference proteome</keyword>
<protein>
    <recommendedName>
        <fullName evidence="1">Phosphoribulokinase/uridine kinase domain-containing protein</fullName>
    </recommendedName>
</protein>
<feature type="domain" description="Phosphoribulokinase/uridine kinase" evidence="1">
    <location>
        <begin position="30"/>
        <end position="209"/>
    </location>
</feature>
<dbReference type="PANTHER" id="PTHR10285">
    <property type="entry name" value="URIDINE KINASE"/>
    <property type="match status" value="1"/>
</dbReference>
<dbReference type="AlphaFoldDB" id="L7KLL0"/>
<accession>L7KLL0</accession>
<dbReference type="eggNOG" id="COG0572">
    <property type="taxonomic scope" value="Bacteria"/>
</dbReference>
<organism evidence="2 3">
    <name type="scientific">Gordonia aichiensis NBRC 108223</name>
    <dbReference type="NCBI Taxonomy" id="1220583"/>
    <lineage>
        <taxon>Bacteria</taxon>
        <taxon>Bacillati</taxon>
        <taxon>Actinomycetota</taxon>
        <taxon>Actinomycetes</taxon>
        <taxon>Mycobacteriales</taxon>
        <taxon>Gordoniaceae</taxon>
        <taxon>Gordonia</taxon>
    </lineage>
</organism>
<dbReference type="Pfam" id="PF00485">
    <property type="entry name" value="PRK"/>
    <property type="match status" value="1"/>
</dbReference>
<dbReference type="GO" id="GO:0016301">
    <property type="term" value="F:kinase activity"/>
    <property type="evidence" value="ECO:0007669"/>
    <property type="project" value="InterPro"/>
</dbReference>
<dbReference type="Gene3D" id="3.40.50.300">
    <property type="entry name" value="P-loop containing nucleotide triphosphate hydrolases"/>
    <property type="match status" value="1"/>
</dbReference>